<keyword evidence="3" id="KW-1185">Reference proteome</keyword>
<evidence type="ECO:0008006" key="4">
    <source>
        <dbReference type="Google" id="ProtNLM"/>
    </source>
</evidence>
<organism evidence="2 3">
    <name type="scientific">Phytohabitans houttuyneae</name>
    <dbReference type="NCBI Taxonomy" id="1076126"/>
    <lineage>
        <taxon>Bacteria</taxon>
        <taxon>Bacillati</taxon>
        <taxon>Actinomycetota</taxon>
        <taxon>Actinomycetes</taxon>
        <taxon>Micromonosporales</taxon>
        <taxon>Micromonosporaceae</taxon>
    </lineage>
</organism>
<evidence type="ECO:0000313" key="2">
    <source>
        <dbReference type="EMBL" id="GFJ77230.1"/>
    </source>
</evidence>
<dbReference type="EMBL" id="BLPF01000001">
    <property type="protein sequence ID" value="GFJ77230.1"/>
    <property type="molecule type" value="Genomic_DNA"/>
</dbReference>
<feature type="compositionally biased region" description="Basic and acidic residues" evidence="1">
    <location>
        <begin position="16"/>
        <end position="30"/>
    </location>
</feature>
<comment type="caution">
    <text evidence="2">The sequence shown here is derived from an EMBL/GenBank/DDBJ whole genome shotgun (WGS) entry which is preliminary data.</text>
</comment>
<evidence type="ECO:0000256" key="1">
    <source>
        <dbReference type="SAM" id="MobiDB-lite"/>
    </source>
</evidence>
<proteinExistence type="predicted"/>
<reference evidence="2 3" key="1">
    <citation type="submission" date="2020-03" db="EMBL/GenBank/DDBJ databases">
        <title>Whole genome shotgun sequence of Phytohabitans houttuyneae NBRC 108639.</title>
        <authorList>
            <person name="Komaki H."/>
            <person name="Tamura T."/>
        </authorList>
    </citation>
    <scope>NUCLEOTIDE SEQUENCE [LARGE SCALE GENOMIC DNA]</scope>
    <source>
        <strain evidence="2 3">NBRC 108639</strain>
    </source>
</reference>
<dbReference type="AlphaFoldDB" id="A0A6V8K0X3"/>
<evidence type="ECO:0000313" key="3">
    <source>
        <dbReference type="Proteomes" id="UP000482800"/>
    </source>
</evidence>
<name>A0A6V8K0X3_9ACTN</name>
<dbReference type="PANTHER" id="PTHR39441">
    <property type="entry name" value="DUF2252 DOMAIN-CONTAINING PROTEIN"/>
    <property type="match status" value="1"/>
</dbReference>
<protein>
    <recommendedName>
        <fullName evidence="4">DUF2252 domain-containing protein</fullName>
    </recommendedName>
</protein>
<dbReference type="Pfam" id="PF10009">
    <property type="entry name" value="DUF2252"/>
    <property type="match status" value="1"/>
</dbReference>
<accession>A0A6V8K0X3</accession>
<dbReference type="Proteomes" id="UP000482800">
    <property type="component" value="Unassembled WGS sequence"/>
</dbReference>
<dbReference type="InterPro" id="IPR018721">
    <property type="entry name" value="DUF2252"/>
</dbReference>
<feature type="compositionally biased region" description="Basic and acidic residues" evidence="1">
    <location>
        <begin position="39"/>
        <end position="49"/>
    </location>
</feature>
<dbReference type="PANTHER" id="PTHR39441:SF1">
    <property type="entry name" value="DUF2252 DOMAIN-CONTAINING PROTEIN"/>
    <property type="match status" value="1"/>
</dbReference>
<feature type="region of interest" description="Disordered" evidence="1">
    <location>
        <begin position="1"/>
        <end position="49"/>
    </location>
</feature>
<gene>
    <name evidence="2" type="ORF">Phou_014100</name>
</gene>
<reference evidence="2 3" key="2">
    <citation type="submission" date="2020-03" db="EMBL/GenBank/DDBJ databases">
        <authorList>
            <person name="Ichikawa N."/>
            <person name="Kimura A."/>
            <person name="Kitahashi Y."/>
            <person name="Uohara A."/>
        </authorList>
    </citation>
    <scope>NUCLEOTIDE SEQUENCE [LARGE SCALE GENOMIC DNA]</scope>
    <source>
        <strain evidence="2 3">NBRC 108639</strain>
    </source>
</reference>
<sequence>MMTTAAHLPFIGAGSEQRRDPKARAKEGRAARKQVPHASHAEWRPAKDRPDPVDVLIAQGASRLPELVPIRHGRMLVSPFTYYRGAAAVMAGDLASTPVSGFVTQLCGDAHLTNFGGYASPERNLVFDINDFDETFPGPWEWDVKRLAASFVIAARDNGFGRKERAAIVKTTLSSYRNAMATFAGMGELAVWYAHADASAVSRIISTTPSKRTLKRFQRAQAKARTHDSLQALRKLTGVVDGQRRIIADPPLVVPVHDLLPDIERKLLEEQLRGLLRGYRRTLPDDRRHLLDSFEFVDMARKVVGVGSVGTRCWIVLLRGRDDSDALLLQVKEAQVSVLAPYIMDSGVLPCVRHCGERVVAGQRLMQAVSDIFLGWQTAEGIDGQVRDFYVRQLRDWKQSAVIEGMDAATMRAYGDLCGWVLARAHARTGDRVAIAAYLGEDDTFDRALLEFSERYADQSEDDHTALAAAARAGRIPVITGI</sequence>